<dbReference type="PANTHER" id="PTHR33064:SF40">
    <property type="entry name" value="REVERSE TRANSCRIPTASE_RETROTRANSPOSON-DERIVED PROTEIN RNASE H-LIKE DOMAIN-CONTAINING PROTEIN"/>
    <property type="match status" value="1"/>
</dbReference>
<dbReference type="Proteomes" id="UP000004994">
    <property type="component" value="Chromosome 5"/>
</dbReference>
<dbReference type="InterPro" id="IPR043502">
    <property type="entry name" value="DNA/RNA_pol_sf"/>
</dbReference>
<dbReference type="InParanoid" id="A0A3Q7GH96"/>
<dbReference type="PANTHER" id="PTHR33064">
    <property type="entry name" value="POL PROTEIN"/>
    <property type="match status" value="1"/>
</dbReference>
<dbReference type="Gramene" id="Solyc05g018405.1.1">
    <property type="protein sequence ID" value="Solyc05g018405.1.1"/>
    <property type="gene ID" value="Solyc05g018405.1"/>
</dbReference>
<reference evidence="2" key="1">
    <citation type="journal article" date="2012" name="Nature">
        <title>The tomato genome sequence provides insights into fleshy fruit evolution.</title>
        <authorList>
            <consortium name="Tomato Genome Consortium"/>
        </authorList>
    </citation>
    <scope>NUCLEOTIDE SEQUENCE [LARGE SCALE GENOMIC DNA]</scope>
    <source>
        <strain evidence="2">cv. Heinz 1706</strain>
    </source>
</reference>
<dbReference type="EnsemblPlants" id="Solyc05g018405.1.1">
    <property type="protein sequence ID" value="Solyc05g018405.1.1"/>
    <property type="gene ID" value="Solyc05g018405.1"/>
</dbReference>
<feature type="domain" description="Reverse transcriptase/retrotransposon-derived protein RNase H-like" evidence="1">
    <location>
        <begin position="54"/>
        <end position="103"/>
    </location>
</feature>
<proteinExistence type="predicted"/>
<dbReference type="Pfam" id="PF17919">
    <property type="entry name" value="RT_RNaseH_2"/>
    <property type="match status" value="1"/>
</dbReference>
<dbReference type="SUPFAM" id="SSF56672">
    <property type="entry name" value="DNA/RNA polymerases"/>
    <property type="match status" value="1"/>
</dbReference>
<dbReference type="Gene3D" id="3.30.70.270">
    <property type="match status" value="1"/>
</dbReference>
<accession>A0A3Q7GH96</accession>
<dbReference type="InterPro" id="IPR043128">
    <property type="entry name" value="Rev_trsase/Diguanyl_cyclase"/>
</dbReference>
<dbReference type="OMA" id="DAFRWNE"/>
<name>A0A3Q7GH96_SOLLC</name>
<evidence type="ECO:0000313" key="3">
    <source>
        <dbReference type="Proteomes" id="UP000004994"/>
    </source>
</evidence>
<evidence type="ECO:0000259" key="1">
    <source>
        <dbReference type="Pfam" id="PF17919"/>
    </source>
</evidence>
<dbReference type="InterPro" id="IPR041577">
    <property type="entry name" value="RT_RNaseH_2"/>
</dbReference>
<dbReference type="AlphaFoldDB" id="A0A3Q7GH96"/>
<evidence type="ECO:0000313" key="2">
    <source>
        <dbReference type="EnsemblPlants" id="Solyc05g018405.1.1"/>
    </source>
</evidence>
<dbReference type="InterPro" id="IPR051320">
    <property type="entry name" value="Viral_Replic_Matur_Polypro"/>
</dbReference>
<sequence>MNEIYQPYLRKFVLVFFDDILVYSTIFSSNMDHLREKARSWPLTQLLKKDAFRWNEEVQLAFDSLKEAMITLPVLALPDFNKVFVVETDASGLGTGVVLMQGTSYRFS</sequence>
<reference evidence="2" key="2">
    <citation type="submission" date="2019-01" db="UniProtKB">
        <authorList>
            <consortium name="EnsemblPlants"/>
        </authorList>
    </citation>
    <scope>IDENTIFICATION</scope>
    <source>
        <strain evidence="2">cv. Heinz 1706</strain>
    </source>
</reference>
<keyword evidence="3" id="KW-1185">Reference proteome</keyword>
<protein>
    <recommendedName>
        <fullName evidence="1">Reverse transcriptase/retrotransposon-derived protein RNase H-like domain-containing protein</fullName>
    </recommendedName>
</protein>
<dbReference type="STRING" id="4081.A0A3Q7GH96"/>
<organism evidence="2">
    <name type="scientific">Solanum lycopersicum</name>
    <name type="common">Tomato</name>
    <name type="synonym">Lycopersicon esculentum</name>
    <dbReference type="NCBI Taxonomy" id="4081"/>
    <lineage>
        <taxon>Eukaryota</taxon>
        <taxon>Viridiplantae</taxon>
        <taxon>Streptophyta</taxon>
        <taxon>Embryophyta</taxon>
        <taxon>Tracheophyta</taxon>
        <taxon>Spermatophyta</taxon>
        <taxon>Magnoliopsida</taxon>
        <taxon>eudicotyledons</taxon>
        <taxon>Gunneridae</taxon>
        <taxon>Pentapetalae</taxon>
        <taxon>asterids</taxon>
        <taxon>lamiids</taxon>
        <taxon>Solanales</taxon>
        <taxon>Solanaceae</taxon>
        <taxon>Solanoideae</taxon>
        <taxon>Solaneae</taxon>
        <taxon>Solanum</taxon>
        <taxon>Solanum subgen. Lycopersicon</taxon>
    </lineage>
</organism>